<proteinExistence type="predicted"/>
<name>A0ABR1VT69_9PEZI</name>
<evidence type="ECO:0000313" key="2">
    <source>
        <dbReference type="Proteomes" id="UP001433268"/>
    </source>
</evidence>
<protein>
    <submittedName>
        <fullName evidence="1">Uncharacterized protein</fullName>
    </submittedName>
</protein>
<dbReference type="Proteomes" id="UP001433268">
    <property type="component" value="Unassembled WGS sequence"/>
</dbReference>
<reference evidence="1 2" key="1">
    <citation type="submission" date="2023-01" db="EMBL/GenBank/DDBJ databases">
        <title>Analysis of 21 Apiospora genomes using comparative genomics revels a genus with tremendous synthesis potential of carbohydrate active enzymes and secondary metabolites.</title>
        <authorList>
            <person name="Sorensen T."/>
        </authorList>
    </citation>
    <scope>NUCLEOTIDE SEQUENCE [LARGE SCALE GENOMIC DNA]</scope>
    <source>
        <strain evidence="1 2">CBS 114990</strain>
    </source>
</reference>
<dbReference type="GeneID" id="92046496"/>
<keyword evidence="2" id="KW-1185">Reference proteome</keyword>
<comment type="caution">
    <text evidence="1">The sequence shown here is derived from an EMBL/GenBank/DDBJ whole genome shotgun (WGS) entry which is preliminary data.</text>
</comment>
<organism evidence="1 2">
    <name type="scientific">Apiospora hydei</name>
    <dbReference type="NCBI Taxonomy" id="1337664"/>
    <lineage>
        <taxon>Eukaryota</taxon>
        <taxon>Fungi</taxon>
        <taxon>Dikarya</taxon>
        <taxon>Ascomycota</taxon>
        <taxon>Pezizomycotina</taxon>
        <taxon>Sordariomycetes</taxon>
        <taxon>Xylariomycetidae</taxon>
        <taxon>Amphisphaeriales</taxon>
        <taxon>Apiosporaceae</taxon>
        <taxon>Apiospora</taxon>
    </lineage>
</organism>
<gene>
    <name evidence="1" type="ORF">PG997_009121</name>
</gene>
<dbReference type="RefSeq" id="XP_066665398.1">
    <property type="nucleotide sequence ID" value="XM_066813436.1"/>
</dbReference>
<accession>A0ABR1VT69</accession>
<sequence length="143" mass="16482">MVCSIRPGTVKLVDRYGPWFPNQSPEASPVAIGLWMEIFAHDFLVVYRRYGSVFSIDQLFEDTVQLHCRLPRFDCPGNDAFQGSYGIGNSTSKTCFHSPKSKFVRVPQCLPDIRRFTRNFVQVRFMNLEGQSKNRNFVHNLTT</sequence>
<dbReference type="EMBL" id="JAQQWN010000007">
    <property type="protein sequence ID" value="KAK8074458.1"/>
    <property type="molecule type" value="Genomic_DNA"/>
</dbReference>
<evidence type="ECO:0000313" key="1">
    <source>
        <dbReference type="EMBL" id="KAK8074458.1"/>
    </source>
</evidence>